<evidence type="ECO:0000313" key="2">
    <source>
        <dbReference type="EMBL" id="KLT45372.1"/>
    </source>
</evidence>
<proteinExistence type="predicted"/>
<dbReference type="EMBL" id="KQ087182">
    <property type="protein sequence ID" value="KLT45372.1"/>
    <property type="molecule type" value="Genomic_DNA"/>
</dbReference>
<name>A0A0J0XWB0_9TREE</name>
<sequence>MAPIKAKTSKPLRKYPRLQINTQLAQTCLTPNEPRAPTRPTMPCIHIRPTTPKPPPAPWIAPWKPAARYVPANAVIIGAPPKAVPWRTATAPANAAEAEATLAATPAPAVPEAK</sequence>
<accession>A0A0J0XWB0</accession>
<feature type="region of interest" description="Disordered" evidence="1">
    <location>
        <begin position="29"/>
        <end position="58"/>
    </location>
</feature>
<dbReference type="Proteomes" id="UP000053611">
    <property type="component" value="Unassembled WGS sequence"/>
</dbReference>
<evidence type="ECO:0000256" key="1">
    <source>
        <dbReference type="SAM" id="MobiDB-lite"/>
    </source>
</evidence>
<keyword evidence="3" id="KW-1185">Reference proteome</keyword>
<dbReference type="RefSeq" id="XP_018281863.1">
    <property type="nucleotide sequence ID" value="XM_018425139.1"/>
</dbReference>
<reference evidence="2 3" key="1">
    <citation type="submission" date="2015-03" db="EMBL/GenBank/DDBJ databases">
        <title>Genomics and transcriptomics of the oil-accumulating basidiomycete yeast T. oleaginosus allow insights into substrate utilization and the diverse evolutionary trajectories of mating systems in fungi.</title>
        <authorList>
            <consortium name="DOE Joint Genome Institute"/>
            <person name="Kourist R."/>
            <person name="Kracht O."/>
            <person name="Bracharz F."/>
            <person name="Lipzen A."/>
            <person name="Nolan M."/>
            <person name="Ohm R."/>
            <person name="Grigoriev I."/>
            <person name="Sun S."/>
            <person name="Heitman J."/>
            <person name="Bruck T."/>
            <person name="Nowrousian M."/>
        </authorList>
    </citation>
    <scope>NUCLEOTIDE SEQUENCE [LARGE SCALE GENOMIC DNA]</scope>
    <source>
        <strain evidence="2 3">IBC0246</strain>
    </source>
</reference>
<dbReference type="AlphaFoldDB" id="A0A0J0XWB0"/>
<gene>
    <name evidence="2" type="ORF">CC85DRAFT_299828</name>
</gene>
<dbReference type="GeneID" id="28985742"/>
<organism evidence="2 3">
    <name type="scientific">Cutaneotrichosporon oleaginosum</name>
    <dbReference type="NCBI Taxonomy" id="879819"/>
    <lineage>
        <taxon>Eukaryota</taxon>
        <taxon>Fungi</taxon>
        <taxon>Dikarya</taxon>
        <taxon>Basidiomycota</taxon>
        <taxon>Agaricomycotina</taxon>
        <taxon>Tremellomycetes</taxon>
        <taxon>Trichosporonales</taxon>
        <taxon>Trichosporonaceae</taxon>
        <taxon>Cutaneotrichosporon</taxon>
    </lineage>
</organism>
<protein>
    <submittedName>
        <fullName evidence="2">Uncharacterized protein</fullName>
    </submittedName>
</protein>
<evidence type="ECO:0000313" key="3">
    <source>
        <dbReference type="Proteomes" id="UP000053611"/>
    </source>
</evidence>